<protein>
    <recommendedName>
        <fullName evidence="1">RNase H type-1 domain-containing protein</fullName>
    </recommendedName>
</protein>
<accession>A0AAP0RNP2</accession>
<dbReference type="Proteomes" id="UP001415857">
    <property type="component" value="Unassembled WGS sequence"/>
</dbReference>
<dbReference type="EMBL" id="JBBPBK010000007">
    <property type="protein sequence ID" value="KAK9281023.1"/>
    <property type="molecule type" value="Genomic_DNA"/>
</dbReference>
<dbReference type="InterPro" id="IPR002156">
    <property type="entry name" value="RNaseH_domain"/>
</dbReference>
<sequence>MPVSWLDRRDKLIWHYTSNVCTSCLYGSQFRLDSISISRPSFIQYVEVLMDKWNEELSGTDLMRLMAFILWRIWKARNDKNFTGKQWAPSKVLLKALGDATEYGTAVSQGVRLGSTSNEIESREGHIQRWCPPTGSLFKINADGAWVVKDNVGGVGIVIRNGDGMFIAGMAKKFQYMGSAQMVEALALREGLQFALDISIKGLVVETDAKGLIDGLKNRRNMSVEVETVSEDIKHLARGARCEEFSYAPKKCNRAADAVAKFALRVDVHDVFN</sequence>
<gene>
    <name evidence="2" type="ORF">L1049_003915</name>
</gene>
<dbReference type="InterPro" id="IPR036397">
    <property type="entry name" value="RNaseH_sf"/>
</dbReference>
<keyword evidence="3" id="KW-1185">Reference proteome</keyword>
<dbReference type="AlphaFoldDB" id="A0AAP0RNP2"/>
<dbReference type="PANTHER" id="PTHR47074:SF79">
    <property type="entry name" value="PUTATIVE-RELATED"/>
    <property type="match status" value="1"/>
</dbReference>
<dbReference type="GO" id="GO:0004523">
    <property type="term" value="F:RNA-DNA hybrid ribonuclease activity"/>
    <property type="evidence" value="ECO:0007669"/>
    <property type="project" value="InterPro"/>
</dbReference>
<dbReference type="InterPro" id="IPR052929">
    <property type="entry name" value="RNase_H-like_EbsB-rel"/>
</dbReference>
<dbReference type="GO" id="GO:0003676">
    <property type="term" value="F:nucleic acid binding"/>
    <property type="evidence" value="ECO:0007669"/>
    <property type="project" value="InterPro"/>
</dbReference>
<feature type="domain" description="RNase H type-1" evidence="1">
    <location>
        <begin position="141"/>
        <end position="263"/>
    </location>
</feature>
<comment type="caution">
    <text evidence="2">The sequence shown here is derived from an EMBL/GenBank/DDBJ whole genome shotgun (WGS) entry which is preliminary data.</text>
</comment>
<dbReference type="SUPFAM" id="SSF53098">
    <property type="entry name" value="Ribonuclease H-like"/>
    <property type="match status" value="1"/>
</dbReference>
<dbReference type="InterPro" id="IPR044730">
    <property type="entry name" value="RNase_H-like_dom_plant"/>
</dbReference>
<evidence type="ECO:0000313" key="2">
    <source>
        <dbReference type="EMBL" id="KAK9281023.1"/>
    </source>
</evidence>
<dbReference type="CDD" id="cd06222">
    <property type="entry name" value="RNase_H_like"/>
    <property type="match status" value="1"/>
</dbReference>
<name>A0AAP0RNP2_LIQFO</name>
<proteinExistence type="predicted"/>
<reference evidence="2 3" key="1">
    <citation type="journal article" date="2024" name="Plant J.">
        <title>Genome sequences and population genomics reveal climatic adaptation and genomic divergence between two closely related sweetgum species.</title>
        <authorList>
            <person name="Xu W.Q."/>
            <person name="Ren C.Q."/>
            <person name="Zhang X.Y."/>
            <person name="Comes H.P."/>
            <person name="Liu X.H."/>
            <person name="Li Y.G."/>
            <person name="Kettle C.J."/>
            <person name="Jalonen R."/>
            <person name="Gaisberger H."/>
            <person name="Ma Y.Z."/>
            <person name="Qiu Y.X."/>
        </authorList>
    </citation>
    <scope>NUCLEOTIDE SEQUENCE [LARGE SCALE GENOMIC DNA]</scope>
    <source>
        <strain evidence="2">Hangzhou</strain>
    </source>
</reference>
<evidence type="ECO:0000259" key="1">
    <source>
        <dbReference type="Pfam" id="PF13456"/>
    </source>
</evidence>
<evidence type="ECO:0000313" key="3">
    <source>
        <dbReference type="Proteomes" id="UP001415857"/>
    </source>
</evidence>
<dbReference type="PANTHER" id="PTHR47074">
    <property type="entry name" value="BNAC02G40300D PROTEIN"/>
    <property type="match status" value="1"/>
</dbReference>
<dbReference type="Pfam" id="PF13456">
    <property type="entry name" value="RVT_3"/>
    <property type="match status" value="1"/>
</dbReference>
<dbReference type="Gene3D" id="3.30.420.10">
    <property type="entry name" value="Ribonuclease H-like superfamily/Ribonuclease H"/>
    <property type="match status" value="1"/>
</dbReference>
<dbReference type="InterPro" id="IPR012337">
    <property type="entry name" value="RNaseH-like_sf"/>
</dbReference>
<organism evidence="2 3">
    <name type="scientific">Liquidambar formosana</name>
    <name type="common">Formosan gum</name>
    <dbReference type="NCBI Taxonomy" id="63359"/>
    <lineage>
        <taxon>Eukaryota</taxon>
        <taxon>Viridiplantae</taxon>
        <taxon>Streptophyta</taxon>
        <taxon>Embryophyta</taxon>
        <taxon>Tracheophyta</taxon>
        <taxon>Spermatophyta</taxon>
        <taxon>Magnoliopsida</taxon>
        <taxon>eudicotyledons</taxon>
        <taxon>Gunneridae</taxon>
        <taxon>Pentapetalae</taxon>
        <taxon>Saxifragales</taxon>
        <taxon>Altingiaceae</taxon>
        <taxon>Liquidambar</taxon>
    </lineage>
</organism>